<dbReference type="PRINTS" id="PR00114">
    <property type="entry name" value="STPHPHTASE"/>
</dbReference>
<evidence type="ECO:0000256" key="3">
    <source>
        <dbReference type="ARBA" id="ARBA00009905"/>
    </source>
</evidence>
<comment type="cofactor">
    <cofactor evidence="1">
        <name>Zn(2+)</name>
        <dbReference type="ChEBI" id="CHEBI:29105"/>
    </cofactor>
</comment>
<protein>
    <recommendedName>
        <fullName evidence="12">Serine/threonine-protein phosphatase</fullName>
        <ecNumber evidence="12">3.1.3.16</ecNumber>
    </recommendedName>
</protein>
<feature type="compositionally biased region" description="Polar residues" evidence="13">
    <location>
        <begin position="450"/>
        <end position="462"/>
    </location>
</feature>
<keyword evidence="5 12" id="KW-0378">Hydrolase</keyword>
<comment type="catalytic activity">
    <reaction evidence="11 12">
        <text>O-phospho-L-threonyl-[protein] + H2O = L-threonyl-[protein] + phosphate</text>
        <dbReference type="Rhea" id="RHEA:47004"/>
        <dbReference type="Rhea" id="RHEA-COMP:11060"/>
        <dbReference type="Rhea" id="RHEA-COMP:11605"/>
        <dbReference type="ChEBI" id="CHEBI:15377"/>
        <dbReference type="ChEBI" id="CHEBI:30013"/>
        <dbReference type="ChEBI" id="CHEBI:43474"/>
        <dbReference type="ChEBI" id="CHEBI:61977"/>
        <dbReference type="EC" id="3.1.3.16"/>
    </reaction>
</comment>
<gene>
    <name evidence="15" type="primary">Ppp3cc</name>
    <name evidence="15" type="ORF">TACRUB_R04113</name>
</gene>
<proteinExistence type="inferred from homology"/>
<dbReference type="GO" id="GO:0046872">
    <property type="term" value="F:metal ion binding"/>
    <property type="evidence" value="ECO:0007669"/>
    <property type="project" value="UniProtKB-KW"/>
</dbReference>
<organism evidence="15 16">
    <name type="scientific">Tachuris rubrigastra</name>
    <dbReference type="NCBI Taxonomy" id="495162"/>
    <lineage>
        <taxon>Eukaryota</taxon>
        <taxon>Metazoa</taxon>
        <taxon>Chordata</taxon>
        <taxon>Craniata</taxon>
        <taxon>Vertebrata</taxon>
        <taxon>Euteleostomi</taxon>
        <taxon>Archelosauria</taxon>
        <taxon>Archosauria</taxon>
        <taxon>Dinosauria</taxon>
        <taxon>Saurischia</taxon>
        <taxon>Theropoda</taxon>
        <taxon>Coelurosauria</taxon>
        <taxon>Aves</taxon>
        <taxon>Neognathae</taxon>
        <taxon>Neoaves</taxon>
        <taxon>Telluraves</taxon>
        <taxon>Australaves</taxon>
        <taxon>Passeriformes</taxon>
        <taxon>Tyrannidae</taxon>
        <taxon>Tachuris</taxon>
    </lineage>
</organism>
<evidence type="ECO:0000256" key="8">
    <source>
        <dbReference type="ARBA" id="ARBA00022912"/>
    </source>
</evidence>
<feature type="non-terminal residue" evidence="15">
    <location>
        <position position="462"/>
    </location>
</feature>
<comment type="caution">
    <text evidence="15">The sequence shown here is derived from an EMBL/GenBank/DDBJ whole genome shotgun (WGS) entry which is preliminary data.</text>
</comment>
<comment type="similarity">
    <text evidence="3">Belongs to the PPP phosphatase family. PP-2B subfamily.</text>
</comment>
<dbReference type="Pfam" id="PF00149">
    <property type="entry name" value="Metallophos"/>
    <property type="match status" value="1"/>
</dbReference>
<dbReference type="EMBL" id="VZRD01000452">
    <property type="protein sequence ID" value="NWR38115.1"/>
    <property type="molecule type" value="Genomic_DNA"/>
</dbReference>
<sequence length="462" mass="52409">AVPFPPTQRLTLKEVFEDGKPRLDVLKSHLVKEGRLEEDAALKIINDGAAILRHEKTMIEVEAPITVCGDIHGQFFDLMKLFEVGGSPNNTRYLFLGDYVDRGYFSIECVLYLWSLKINHPKTLFLLRGNHECRHLTEYFTFKQECKYQQEWRGGCVCVSCHSSHQQPPDVVSVFQLDRFKEPPAFGPMCDLLWSDPSEDYGNEKTLEHFAHNTVRGCSYFYSYPAVCEFLQNNSLLSVIRAHEAQDAGYRMYRKSQTTGFPSLITIFSAPNYLDVYNNKAAVLKYENNVMNIRQFNCSPHPYWLPNFMDVFTWSLPFVGEKVTEMLVNILNICSDDELISDGDETLEGGTTVRKEIIRNKIRAIGKMARVFSVLREESESVLTLKGLTPTGTLPLGVLSGGRQTLQTAIRGFSPQHKIRSFEEARGLDRINERMPPRKDSLHSDGPVNLVTSNSADKNGSG</sequence>
<dbReference type="Proteomes" id="UP000540952">
    <property type="component" value="Unassembled WGS sequence"/>
</dbReference>
<keyword evidence="9" id="KW-0408">Iron</keyword>
<evidence type="ECO:0000256" key="4">
    <source>
        <dbReference type="ARBA" id="ARBA00022723"/>
    </source>
</evidence>
<evidence type="ECO:0000256" key="7">
    <source>
        <dbReference type="ARBA" id="ARBA00022860"/>
    </source>
</evidence>
<name>A0A7K4WTY5_9TYRA</name>
<feature type="non-terminal residue" evidence="15">
    <location>
        <position position="1"/>
    </location>
</feature>
<evidence type="ECO:0000256" key="1">
    <source>
        <dbReference type="ARBA" id="ARBA00001947"/>
    </source>
</evidence>
<dbReference type="Gene3D" id="3.60.21.10">
    <property type="match status" value="2"/>
</dbReference>
<dbReference type="AlphaFoldDB" id="A0A7K4WTY5"/>
<dbReference type="InterPro" id="IPR029052">
    <property type="entry name" value="Metallo-depent_PP-like"/>
</dbReference>
<evidence type="ECO:0000256" key="13">
    <source>
        <dbReference type="SAM" id="MobiDB-lite"/>
    </source>
</evidence>
<dbReference type="PANTHER" id="PTHR45673">
    <property type="entry name" value="SERINE/THREONINE-PROTEIN PHOSPHATASE 2B CATALYTIC SUBUNIT 1-RELATED"/>
    <property type="match status" value="1"/>
</dbReference>
<feature type="domain" description="Serine/threonine specific protein phosphatases" evidence="14">
    <location>
        <begin position="127"/>
        <end position="132"/>
    </location>
</feature>
<evidence type="ECO:0000256" key="10">
    <source>
        <dbReference type="ARBA" id="ARBA00047761"/>
    </source>
</evidence>
<dbReference type="PROSITE" id="PS00125">
    <property type="entry name" value="SER_THR_PHOSPHATASE"/>
    <property type="match status" value="1"/>
</dbReference>
<keyword evidence="16" id="KW-1185">Reference proteome</keyword>
<evidence type="ECO:0000256" key="9">
    <source>
        <dbReference type="ARBA" id="ARBA00023004"/>
    </source>
</evidence>
<keyword evidence="6" id="KW-0862">Zinc</keyword>
<dbReference type="InterPro" id="IPR006186">
    <property type="entry name" value="Ser/Thr-sp_prot-phosphatase"/>
</dbReference>
<evidence type="ECO:0000259" key="14">
    <source>
        <dbReference type="PROSITE" id="PS00125"/>
    </source>
</evidence>
<dbReference type="SMART" id="SM00156">
    <property type="entry name" value="PP2Ac"/>
    <property type="match status" value="1"/>
</dbReference>
<comment type="cofactor">
    <cofactor evidence="2">
        <name>Fe(3+)</name>
        <dbReference type="ChEBI" id="CHEBI:29034"/>
    </cofactor>
</comment>
<reference evidence="15 16" key="1">
    <citation type="submission" date="2019-09" db="EMBL/GenBank/DDBJ databases">
        <title>Bird 10,000 Genomes (B10K) Project - Family phase.</title>
        <authorList>
            <person name="Zhang G."/>
        </authorList>
    </citation>
    <scope>NUCLEOTIDE SEQUENCE [LARGE SCALE GENOMIC DNA]</scope>
    <source>
        <strain evidence="15">B10K-CU-031-13</strain>
        <tissue evidence="15">Muscle</tissue>
    </source>
</reference>
<dbReference type="CDD" id="cd07416">
    <property type="entry name" value="MPP_PP2B"/>
    <property type="match status" value="1"/>
</dbReference>
<evidence type="ECO:0000256" key="2">
    <source>
        <dbReference type="ARBA" id="ARBA00001965"/>
    </source>
</evidence>
<dbReference type="SUPFAM" id="SSF56300">
    <property type="entry name" value="Metallo-dependent phosphatases"/>
    <property type="match status" value="1"/>
</dbReference>
<keyword evidence="4" id="KW-0479">Metal-binding</keyword>
<evidence type="ECO:0000313" key="16">
    <source>
        <dbReference type="Proteomes" id="UP000540952"/>
    </source>
</evidence>
<evidence type="ECO:0000313" key="15">
    <source>
        <dbReference type="EMBL" id="NWR38115.1"/>
    </source>
</evidence>
<evidence type="ECO:0000256" key="6">
    <source>
        <dbReference type="ARBA" id="ARBA00022833"/>
    </source>
</evidence>
<dbReference type="InterPro" id="IPR043360">
    <property type="entry name" value="PP2B"/>
</dbReference>
<dbReference type="InterPro" id="IPR041751">
    <property type="entry name" value="MPP_PP2B"/>
</dbReference>
<dbReference type="GO" id="GO:0097720">
    <property type="term" value="P:calcineurin-mediated signaling"/>
    <property type="evidence" value="ECO:0007669"/>
    <property type="project" value="InterPro"/>
</dbReference>
<dbReference type="GO" id="GO:0033192">
    <property type="term" value="F:calmodulin-dependent protein phosphatase activity"/>
    <property type="evidence" value="ECO:0007669"/>
    <property type="project" value="InterPro"/>
</dbReference>
<keyword evidence="7" id="KW-0112">Calmodulin-binding</keyword>
<dbReference type="EC" id="3.1.3.16" evidence="12"/>
<comment type="catalytic activity">
    <reaction evidence="10">
        <text>O-phospho-L-seryl-[protein] + H2O = L-seryl-[protein] + phosphate</text>
        <dbReference type="Rhea" id="RHEA:20629"/>
        <dbReference type="Rhea" id="RHEA-COMP:9863"/>
        <dbReference type="Rhea" id="RHEA-COMP:11604"/>
        <dbReference type="ChEBI" id="CHEBI:15377"/>
        <dbReference type="ChEBI" id="CHEBI:29999"/>
        <dbReference type="ChEBI" id="CHEBI:43474"/>
        <dbReference type="ChEBI" id="CHEBI:83421"/>
        <dbReference type="EC" id="3.1.3.16"/>
    </reaction>
</comment>
<dbReference type="GO" id="GO:0005516">
    <property type="term" value="F:calmodulin binding"/>
    <property type="evidence" value="ECO:0007669"/>
    <property type="project" value="UniProtKB-KW"/>
</dbReference>
<accession>A0A7K4WTY5</accession>
<evidence type="ECO:0000256" key="11">
    <source>
        <dbReference type="ARBA" id="ARBA00048336"/>
    </source>
</evidence>
<feature type="region of interest" description="Disordered" evidence="13">
    <location>
        <begin position="432"/>
        <end position="462"/>
    </location>
</feature>
<feature type="compositionally biased region" description="Basic and acidic residues" evidence="13">
    <location>
        <begin position="432"/>
        <end position="443"/>
    </location>
</feature>
<evidence type="ECO:0000256" key="12">
    <source>
        <dbReference type="RuleBase" id="RU004273"/>
    </source>
</evidence>
<dbReference type="InterPro" id="IPR004843">
    <property type="entry name" value="Calcineurin-like_PHP"/>
</dbReference>
<evidence type="ECO:0000256" key="5">
    <source>
        <dbReference type="ARBA" id="ARBA00022801"/>
    </source>
</evidence>
<keyword evidence="8" id="KW-0904">Protein phosphatase</keyword>